<dbReference type="Proteomes" id="UP001209229">
    <property type="component" value="Unassembled WGS sequence"/>
</dbReference>
<dbReference type="PANTHER" id="PTHR35807">
    <property type="entry name" value="TRANSCRIPTIONAL REGULATOR REDD-RELATED"/>
    <property type="match status" value="1"/>
</dbReference>
<dbReference type="SUPFAM" id="SSF82171">
    <property type="entry name" value="DPP6 N-terminal domain-like"/>
    <property type="match status" value="1"/>
</dbReference>
<dbReference type="EMBL" id="JAPDPJ010000040">
    <property type="protein sequence ID" value="MCW3787935.1"/>
    <property type="molecule type" value="Genomic_DNA"/>
</dbReference>
<gene>
    <name evidence="2" type="ORF">OM075_15780</name>
</gene>
<keyword evidence="3" id="KW-1185">Reference proteome</keyword>
<keyword evidence="1" id="KW-0472">Membrane</keyword>
<comment type="caution">
    <text evidence="2">The sequence shown here is derived from an EMBL/GenBank/DDBJ whole genome shotgun (WGS) entry which is preliminary data.</text>
</comment>
<evidence type="ECO:0000256" key="1">
    <source>
        <dbReference type="SAM" id="Phobius"/>
    </source>
</evidence>
<dbReference type="AlphaFoldDB" id="A0AAE3SFZ2"/>
<dbReference type="SUPFAM" id="SSF117281">
    <property type="entry name" value="Kelch motif"/>
    <property type="match status" value="1"/>
</dbReference>
<dbReference type="RefSeq" id="WP_301191499.1">
    <property type="nucleotide sequence ID" value="NZ_JAPDPJ010000040.1"/>
</dbReference>
<dbReference type="Gene3D" id="2.120.10.80">
    <property type="entry name" value="Kelch-type beta propeller"/>
    <property type="match status" value="1"/>
</dbReference>
<evidence type="ECO:0008006" key="4">
    <source>
        <dbReference type="Google" id="ProtNLM"/>
    </source>
</evidence>
<name>A0AAE3SFZ2_9BACT</name>
<accession>A0AAE3SFZ2</accession>
<feature type="transmembrane region" description="Helical" evidence="1">
    <location>
        <begin position="556"/>
        <end position="577"/>
    </location>
</feature>
<proteinExistence type="predicted"/>
<organism evidence="2 3">
    <name type="scientific">Plebeiibacterium sediminum</name>
    <dbReference type="NCBI Taxonomy" id="2992112"/>
    <lineage>
        <taxon>Bacteria</taxon>
        <taxon>Pseudomonadati</taxon>
        <taxon>Bacteroidota</taxon>
        <taxon>Bacteroidia</taxon>
        <taxon>Marinilabiliales</taxon>
        <taxon>Marinilabiliaceae</taxon>
        <taxon>Plebeiibacterium</taxon>
    </lineage>
</organism>
<dbReference type="GO" id="GO:0003677">
    <property type="term" value="F:DNA binding"/>
    <property type="evidence" value="ECO:0007669"/>
    <property type="project" value="TreeGrafter"/>
</dbReference>
<protein>
    <recommendedName>
        <fullName evidence="4">DNA-binding transcriptional activator</fullName>
    </recommendedName>
</protein>
<reference evidence="2" key="1">
    <citation type="submission" date="2022-10" db="EMBL/GenBank/DDBJ databases">
        <authorList>
            <person name="Yu W.X."/>
        </authorList>
    </citation>
    <scope>NUCLEOTIDE SEQUENCE</scope>
    <source>
        <strain evidence="2">AAT</strain>
    </source>
</reference>
<keyword evidence="1" id="KW-1133">Transmembrane helix</keyword>
<evidence type="ECO:0000313" key="3">
    <source>
        <dbReference type="Proteomes" id="UP001209229"/>
    </source>
</evidence>
<dbReference type="InterPro" id="IPR015915">
    <property type="entry name" value="Kelch-typ_b-propeller"/>
</dbReference>
<dbReference type="PANTHER" id="PTHR35807:SF1">
    <property type="entry name" value="TRANSCRIPTIONAL REGULATOR REDD"/>
    <property type="match status" value="1"/>
</dbReference>
<sequence length="833" mass="97104">MALLIKLQYIPLLILSFLTYQQNVITGLKFKGNEEPIKNRGSYNVFNNYEINFLNYFEIEFDIAVYTSSEFGYILRIKNKNIPKIYNLFCEELGEDLVFKLNEEGIRNLASIRINKKELIASNWFKIFLRFDLKNNEIQLKIKEHDIVAKNTNLPNTYTPEIIFGKSDHLIDVPSFAIKNLSVGNKLRYFFPLRESHGNIVYSQKGKALGYVSNPEWLINEAYNWKKEVSFSSNSVAGANFNTLRDELYYFNNDSITIYNVVNKTTEVTKFSIPCPVKMLLGTNFLDAANNIIYDYEVYYDSIYAGPTVASLDISTLKWSTLSYDKLPTQLHHHGSYYDIAKKQYILFGGFGNMHYSKDFNAFDINSRKWKTLQSFQGDVIMPRYFTSMGYSKQNDLLYVFGGMGNESGEQILGRQYLYDLHSINLKTKEIKKLWEIKWENNNVVPVRGMLLLNDSVFYTLCYPEHFTNSFLKLYKFSINDGSYEILGDSIPIKSDKINTNANLYYDTNIGKLYTIIQEFGKYDIKSELKVYSISYPSITANQLSKFPNNNSKLSLIKYSILIGGAIIIILLVFLLIRIQKKKQDFKNQVTPTKKRRTIPQIPNAIYLFGNFTVYNKKNKDISYMFSTRLIELFCLVMKESQIEGISSKKISSILWPYKEKDKIKNIRGVTINNLRKGLAEIEGVELIYNKGYYLIKQSDVLYCDYIRLIQIINENQFEKNKEEFFTIISRGKFLKGYDQPLLDQFKESIEAKIEPFIISELERSYAEKNYQTTIEVAETMFNIDPINELAIEYLVKSLQKLKRNDEALIRQQAFLIDYKQTMGYDFTSNFKL</sequence>
<dbReference type="GO" id="GO:0006355">
    <property type="term" value="P:regulation of DNA-templated transcription"/>
    <property type="evidence" value="ECO:0007669"/>
    <property type="project" value="TreeGrafter"/>
</dbReference>
<dbReference type="InterPro" id="IPR051677">
    <property type="entry name" value="AfsR-DnrI-RedD_regulator"/>
</dbReference>
<evidence type="ECO:0000313" key="2">
    <source>
        <dbReference type="EMBL" id="MCW3787935.1"/>
    </source>
</evidence>
<dbReference type="Pfam" id="PF24681">
    <property type="entry name" value="Kelch_KLHDC2_KLHL20_DRC7"/>
    <property type="match status" value="1"/>
</dbReference>
<keyword evidence="1" id="KW-0812">Transmembrane</keyword>